<dbReference type="SUPFAM" id="SSF54928">
    <property type="entry name" value="RNA-binding domain, RBD"/>
    <property type="match status" value="2"/>
</dbReference>
<keyword evidence="6" id="KW-0287">Flowering</keyword>
<protein>
    <recommendedName>
        <fullName evidence="8">Flowering time control protein FCA</fullName>
    </recommendedName>
</protein>
<evidence type="ECO:0000256" key="1">
    <source>
        <dbReference type="ARBA" id="ARBA00004123"/>
    </source>
</evidence>
<gene>
    <name evidence="12" type="ORF">HS088_TW14G01227</name>
</gene>
<feature type="domain" description="RRM" evidence="11">
    <location>
        <begin position="19"/>
        <end position="100"/>
    </location>
</feature>
<evidence type="ECO:0000313" key="12">
    <source>
        <dbReference type="EMBL" id="KAF5737071.1"/>
    </source>
</evidence>
<dbReference type="GO" id="GO:0003723">
    <property type="term" value="F:RNA binding"/>
    <property type="evidence" value="ECO:0007669"/>
    <property type="project" value="UniProtKB-UniRule"/>
</dbReference>
<organism evidence="12 13">
    <name type="scientific">Tripterygium wilfordii</name>
    <name type="common">Thunder God vine</name>
    <dbReference type="NCBI Taxonomy" id="458696"/>
    <lineage>
        <taxon>Eukaryota</taxon>
        <taxon>Viridiplantae</taxon>
        <taxon>Streptophyta</taxon>
        <taxon>Embryophyta</taxon>
        <taxon>Tracheophyta</taxon>
        <taxon>Spermatophyta</taxon>
        <taxon>Magnoliopsida</taxon>
        <taxon>eudicotyledons</taxon>
        <taxon>Gunneridae</taxon>
        <taxon>Pentapetalae</taxon>
        <taxon>rosids</taxon>
        <taxon>fabids</taxon>
        <taxon>Celastrales</taxon>
        <taxon>Celastraceae</taxon>
        <taxon>Tripterygium</taxon>
    </lineage>
</organism>
<keyword evidence="3" id="KW-0677">Repeat</keyword>
<dbReference type="InterPro" id="IPR000504">
    <property type="entry name" value="RRM_dom"/>
</dbReference>
<dbReference type="GO" id="GO:0030154">
    <property type="term" value="P:cell differentiation"/>
    <property type="evidence" value="ECO:0007669"/>
    <property type="project" value="UniProtKB-KW"/>
</dbReference>
<dbReference type="Gene3D" id="3.30.70.330">
    <property type="match status" value="2"/>
</dbReference>
<evidence type="ECO:0000256" key="10">
    <source>
        <dbReference type="SAM" id="MobiDB-lite"/>
    </source>
</evidence>
<feature type="compositionally biased region" description="Polar residues" evidence="10">
    <location>
        <begin position="290"/>
        <end position="300"/>
    </location>
</feature>
<name>A0A7J7CSM8_TRIWF</name>
<accession>A0A7J7CSM8</accession>
<dbReference type="SMART" id="SM00360">
    <property type="entry name" value="RRM"/>
    <property type="match status" value="2"/>
</dbReference>
<evidence type="ECO:0000256" key="3">
    <source>
        <dbReference type="ARBA" id="ARBA00022737"/>
    </source>
</evidence>
<sequence length="317" mass="34594">MLAPSIGSLSDRMDGGSFAKLFVGSVPRTAVEEDIRPVFEEHGNVMEVALIKDKRTGQQQGCCFVKYATVEEADRAIRALHNQQTLPGGVGPIQVRFADGERERLGAVEYKLFVGSLNVQASEKEVEEILAPYGRVEDVYLMRDEMKRSRGCGFVKYSNRDMAWAAIHGFNGVYTMRGCDQPLIVRFADPKRPRLGESRESRGGPAFGGPGFVPRFQPPGIRPPPNFEKMGNQIPRNAWFPMSQNLGPSSSPGAHGFGSQLPSRSSDLNFGGPMGSLHGLSDASLPGLTAVSSSTPSQKGFNKPLHNSHPLTHKYHL</sequence>
<dbReference type="InParanoid" id="A0A7J7CSM8"/>
<evidence type="ECO:0000256" key="5">
    <source>
        <dbReference type="ARBA" id="ARBA00022884"/>
    </source>
</evidence>
<feature type="region of interest" description="Disordered" evidence="10">
    <location>
        <begin position="190"/>
        <end position="226"/>
    </location>
</feature>
<feature type="region of interest" description="Disordered" evidence="10">
    <location>
        <begin position="288"/>
        <end position="317"/>
    </location>
</feature>
<dbReference type="EMBL" id="JAAARO010000014">
    <property type="protein sequence ID" value="KAF5737071.1"/>
    <property type="molecule type" value="Genomic_DNA"/>
</dbReference>
<keyword evidence="13" id="KW-1185">Reference proteome</keyword>
<dbReference type="PROSITE" id="PS50102">
    <property type="entry name" value="RRM"/>
    <property type="match status" value="2"/>
</dbReference>
<dbReference type="Pfam" id="PF00076">
    <property type="entry name" value="RRM_1"/>
    <property type="match status" value="2"/>
</dbReference>
<feature type="compositionally biased region" description="Basic and acidic residues" evidence="10">
    <location>
        <begin position="190"/>
        <end position="202"/>
    </location>
</feature>
<dbReference type="AlphaFoldDB" id="A0A7J7CSM8"/>
<dbReference type="FunFam" id="3.30.70.330:FF:000332">
    <property type="entry name" value="flowering time control protein FCA isoform X2"/>
    <property type="match status" value="1"/>
</dbReference>
<keyword evidence="5 9" id="KW-0694">RNA-binding</keyword>
<dbReference type="GO" id="GO:0005634">
    <property type="term" value="C:nucleus"/>
    <property type="evidence" value="ECO:0007669"/>
    <property type="project" value="UniProtKB-SubCell"/>
</dbReference>
<feature type="domain" description="RRM" evidence="11">
    <location>
        <begin position="110"/>
        <end position="190"/>
    </location>
</feature>
<dbReference type="InterPro" id="IPR035979">
    <property type="entry name" value="RBD_domain_sf"/>
</dbReference>
<evidence type="ECO:0000256" key="4">
    <source>
        <dbReference type="ARBA" id="ARBA00022782"/>
    </source>
</evidence>
<dbReference type="Proteomes" id="UP000593562">
    <property type="component" value="Unassembled WGS sequence"/>
</dbReference>
<evidence type="ECO:0000256" key="2">
    <source>
        <dbReference type="ARBA" id="ARBA00022473"/>
    </source>
</evidence>
<dbReference type="InterPro" id="IPR012677">
    <property type="entry name" value="Nucleotide-bd_a/b_plait_sf"/>
</dbReference>
<keyword evidence="7" id="KW-0539">Nucleus</keyword>
<evidence type="ECO:0000256" key="7">
    <source>
        <dbReference type="ARBA" id="ARBA00023242"/>
    </source>
</evidence>
<dbReference type="GO" id="GO:0009908">
    <property type="term" value="P:flower development"/>
    <property type="evidence" value="ECO:0007669"/>
    <property type="project" value="UniProtKB-KW"/>
</dbReference>
<proteinExistence type="predicted"/>
<keyword evidence="4" id="KW-0221">Differentiation</keyword>
<evidence type="ECO:0000256" key="9">
    <source>
        <dbReference type="PROSITE-ProRule" id="PRU00176"/>
    </source>
</evidence>
<comment type="subcellular location">
    <subcellularLocation>
        <location evidence="1">Nucleus</location>
    </subcellularLocation>
</comment>
<evidence type="ECO:0000313" key="13">
    <source>
        <dbReference type="Proteomes" id="UP000593562"/>
    </source>
</evidence>
<evidence type="ECO:0000259" key="11">
    <source>
        <dbReference type="PROSITE" id="PS50102"/>
    </source>
</evidence>
<feature type="compositionally biased region" description="Pro residues" evidence="10">
    <location>
        <begin position="216"/>
        <end position="226"/>
    </location>
</feature>
<comment type="caution">
    <text evidence="12">The sequence shown here is derived from an EMBL/GenBank/DDBJ whole genome shotgun (WGS) entry which is preliminary data.</text>
</comment>
<evidence type="ECO:0000256" key="6">
    <source>
        <dbReference type="ARBA" id="ARBA00023089"/>
    </source>
</evidence>
<dbReference type="PANTHER" id="PTHR24012">
    <property type="entry name" value="RNA BINDING PROTEIN"/>
    <property type="match status" value="1"/>
</dbReference>
<feature type="region of interest" description="Disordered" evidence="10">
    <location>
        <begin position="239"/>
        <end position="275"/>
    </location>
</feature>
<dbReference type="FunFam" id="3.30.70.330:FF:000374">
    <property type="entry name" value="Flowering time control protein FCA"/>
    <property type="match status" value="1"/>
</dbReference>
<keyword evidence="2" id="KW-0217">Developmental protein</keyword>
<feature type="compositionally biased region" description="Polar residues" evidence="10">
    <location>
        <begin position="242"/>
        <end position="252"/>
    </location>
</feature>
<reference evidence="12 13" key="1">
    <citation type="journal article" date="2020" name="Nat. Commun.">
        <title>Genome of Tripterygium wilfordii and identification of cytochrome P450 involved in triptolide biosynthesis.</title>
        <authorList>
            <person name="Tu L."/>
            <person name="Su P."/>
            <person name="Zhang Z."/>
            <person name="Gao L."/>
            <person name="Wang J."/>
            <person name="Hu T."/>
            <person name="Zhou J."/>
            <person name="Zhang Y."/>
            <person name="Zhao Y."/>
            <person name="Liu Y."/>
            <person name="Song Y."/>
            <person name="Tong Y."/>
            <person name="Lu Y."/>
            <person name="Yang J."/>
            <person name="Xu C."/>
            <person name="Jia M."/>
            <person name="Peters R.J."/>
            <person name="Huang L."/>
            <person name="Gao W."/>
        </authorList>
    </citation>
    <scope>NUCLEOTIDE SEQUENCE [LARGE SCALE GENOMIC DNA]</scope>
    <source>
        <strain evidence="13">cv. XIE 37</strain>
        <tissue evidence="12">Leaf</tissue>
    </source>
</reference>
<evidence type="ECO:0000256" key="8">
    <source>
        <dbReference type="ARBA" id="ARBA00071861"/>
    </source>
</evidence>